<sequence length="52" mass="5887">MIMGQQCGRRARRSHDTHAQRLRRPQPCPGIVIHIEGVVGRADVEVKARVPF</sequence>
<organism evidence="2">
    <name type="scientific">uncultured bacterium 126</name>
    <dbReference type="NCBI Taxonomy" id="698379"/>
    <lineage>
        <taxon>Bacteria</taxon>
        <taxon>environmental samples</taxon>
    </lineage>
</organism>
<reference evidence="2" key="1">
    <citation type="submission" date="2009-12" db="EMBL/GenBank/DDBJ databases">
        <authorList>
            <person name="Kielak A."/>
            <person name="van Veen J.A."/>
            <person name="Kowalchuk G.A."/>
        </authorList>
    </citation>
    <scope>NUCLEOTIDE SEQUENCE</scope>
</reference>
<evidence type="ECO:0000313" key="2">
    <source>
        <dbReference type="EMBL" id="ADC36105.1"/>
    </source>
</evidence>
<evidence type="ECO:0000256" key="1">
    <source>
        <dbReference type="SAM" id="MobiDB-lite"/>
    </source>
</evidence>
<protein>
    <submittedName>
        <fullName evidence="2">Uncharacterized protein</fullName>
    </submittedName>
</protein>
<name>E3T711_9BACT</name>
<accession>E3T711</accession>
<proteinExistence type="predicted"/>
<reference evidence="2" key="2">
    <citation type="journal article" date="2010" name="Appl. Environ. Microbiol.">
        <title>Comparative analysis of acidobacterial genomic fragments from terrestrial and aquatic metagenomic libraries, with emphasis on acidobacteria subdivision 6.</title>
        <authorList>
            <person name="Kielak A.M."/>
            <person name="van Veen J.A."/>
            <person name="Kowalchuk G.A."/>
        </authorList>
    </citation>
    <scope>NUCLEOTIDE SEQUENCE</scope>
</reference>
<dbReference type="EMBL" id="GU260712">
    <property type="protein sequence ID" value="ADC36105.1"/>
    <property type="molecule type" value="Genomic_DNA"/>
</dbReference>
<feature type="region of interest" description="Disordered" evidence="1">
    <location>
        <begin position="1"/>
        <end position="25"/>
    </location>
</feature>
<dbReference type="AlphaFoldDB" id="E3T711"/>